<comment type="caution">
    <text evidence="5">The sequence shown here is derived from an EMBL/GenBank/DDBJ whole genome shotgun (WGS) entry which is preliminary data.</text>
</comment>
<evidence type="ECO:0000256" key="3">
    <source>
        <dbReference type="ARBA" id="ARBA00023163"/>
    </source>
</evidence>
<reference evidence="5 6" key="1">
    <citation type="submission" date="2018-09" db="EMBL/GenBank/DDBJ databases">
        <title>Genomic Encyclopedia of Archaeal and Bacterial Type Strains, Phase II (KMG-II): from individual species to whole genera.</title>
        <authorList>
            <person name="Goeker M."/>
        </authorList>
    </citation>
    <scope>NUCLEOTIDE SEQUENCE [LARGE SCALE GENOMIC DNA]</scope>
    <source>
        <strain evidence="5 6">DSM 13151</strain>
    </source>
</reference>
<accession>A0A419W1D8</accession>
<dbReference type="PANTHER" id="PTHR43413">
    <property type="entry name" value="TRANSCRIPTIONAL REGULATOR, ASNC FAMILY"/>
    <property type="match status" value="1"/>
</dbReference>
<dbReference type="Pfam" id="PF24273">
    <property type="entry name" value="TRASH_HVO_1752_C"/>
    <property type="match status" value="1"/>
</dbReference>
<gene>
    <name evidence="5" type="ORF">ATJ93_4101</name>
</gene>
<dbReference type="SMART" id="SM00344">
    <property type="entry name" value="HTH_ASNC"/>
    <property type="match status" value="1"/>
</dbReference>
<dbReference type="PROSITE" id="PS50956">
    <property type="entry name" value="HTH_ASNC_2"/>
    <property type="match status" value="1"/>
</dbReference>
<dbReference type="InterPro" id="IPR019888">
    <property type="entry name" value="Tscrpt_reg_AsnC-like"/>
</dbReference>
<organism evidence="5 6">
    <name type="scientific">Halopiger aswanensis</name>
    <dbReference type="NCBI Taxonomy" id="148449"/>
    <lineage>
        <taxon>Archaea</taxon>
        <taxon>Methanobacteriati</taxon>
        <taxon>Methanobacteriota</taxon>
        <taxon>Stenosarchaea group</taxon>
        <taxon>Halobacteria</taxon>
        <taxon>Halobacteriales</taxon>
        <taxon>Natrialbaceae</taxon>
        <taxon>Halopiger</taxon>
    </lineage>
</organism>
<protein>
    <submittedName>
        <fullName evidence="5">AsnC family transcriptional regulator</fullName>
    </submittedName>
</protein>
<sequence length="196" mass="22084">MRDLDETDMEILSLLAENARRPFSEIGEHVGLSGPAVSDRVERLQETGIINNFTIDVNRSQLRAGVPVLIQAELPTESLEPARERVRDADGVEHVFVTAEGDLWFYARIEAQNVRTWLETLLEDVTVIDYTVTLVDRVEWTPSIDGVEFALSCAECGNTVDSEGETSRIDGEVYHFCCPSCLSRFEDRYQQLEEGV</sequence>
<dbReference type="InterPro" id="IPR011991">
    <property type="entry name" value="ArsR-like_HTH"/>
</dbReference>
<proteinExistence type="predicted"/>
<dbReference type="InterPro" id="IPR056526">
    <property type="entry name" value="TRASH_HVO_1752"/>
</dbReference>
<dbReference type="GO" id="GO:0043565">
    <property type="term" value="F:sequence-specific DNA binding"/>
    <property type="evidence" value="ECO:0007669"/>
    <property type="project" value="InterPro"/>
</dbReference>
<dbReference type="InterPro" id="IPR050684">
    <property type="entry name" value="HTH-Siroheme_Decarb"/>
</dbReference>
<dbReference type="CDD" id="cd00090">
    <property type="entry name" value="HTH_ARSR"/>
    <property type="match status" value="1"/>
</dbReference>
<dbReference type="PANTHER" id="PTHR43413:SF4">
    <property type="entry name" value="HTH-TYPE TRANSCRIPTIONAL REGULATOR LYSM"/>
    <property type="match status" value="1"/>
</dbReference>
<dbReference type="Gene3D" id="1.10.10.10">
    <property type="entry name" value="Winged helix-like DNA-binding domain superfamily/Winged helix DNA-binding domain"/>
    <property type="match status" value="1"/>
</dbReference>
<dbReference type="AlphaFoldDB" id="A0A419W1D8"/>
<evidence type="ECO:0000256" key="2">
    <source>
        <dbReference type="ARBA" id="ARBA00023125"/>
    </source>
</evidence>
<dbReference type="EMBL" id="RAPO01000004">
    <property type="protein sequence ID" value="RKD89269.1"/>
    <property type="molecule type" value="Genomic_DNA"/>
</dbReference>
<dbReference type="OrthoDB" id="33200at2157"/>
<dbReference type="PROSITE" id="PS00519">
    <property type="entry name" value="HTH_ASNC_1"/>
    <property type="match status" value="1"/>
</dbReference>
<feature type="domain" description="HTH asnC-type" evidence="4">
    <location>
        <begin position="4"/>
        <end position="67"/>
    </location>
</feature>
<evidence type="ECO:0000313" key="5">
    <source>
        <dbReference type="EMBL" id="RKD89269.1"/>
    </source>
</evidence>
<dbReference type="InterPro" id="IPR011017">
    <property type="entry name" value="TRASH_dom"/>
</dbReference>
<dbReference type="PRINTS" id="PR00033">
    <property type="entry name" value="HTHASNC"/>
</dbReference>
<dbReference type="Pfam" id="PF13404">
    <property type="entry name" value="HTH_AsnC-type"/>
    <property type="match status" value="1"/>
</dbReference>
<dbReference type="InterPro" id="IPR036390">
    <property type="entry name" value="WH_DNA-bd_sf"/>
</dbReference>
<name>A0A419W1D8_9EURY</name>
<keyword evidence="6" id="KW-1185">Reference proteome</keyword>
<dbReference type="RefSeq" id="WP_120246409.1">
    <property type="nucleotide sequence ID" value="NZ_RAPO01000004.1"/>
</dbReference>
<dbReference type="InterPro" id="IPR036388">
    <property type="entry name" value="WH-like_DNA-bd_sf"/>
</dbReference>
<dbReference type="InterPro" id="IPR019885">
    <property type="entry name" value="Tscrpt_reg_HTH_AsnC-type_CS"/>
</dbReference>
<keyword evidence="1" id="KW-0805">Transcription regulation</keyword>
<dbReference type="InterPro" id="IPR000485">
    <property type="entry name" value="AsnC-type_HTH_dom"/>
</dbReference>
<keyword evidence="3" id="KW-0804">Transcription</keyword>
<dbReference type="SUPFAM" id="SSF46785">
    <property type="entry name" value="Winged helix' DNA-binding domain"/>
    <property type="match status" value="1"/>
</dbReference>
<dbReference type="SMART" id="SM00746">
    <property type="entry name" value="TRASH"/>
    <property type="match status" value="1"/>
</dbReference>
<dbReference type="Proteomes" id="UP000283805">
    <property type="component" value="Unassembled WGS sequence"/>
</dbReference>
<evidence type="ECO:0000313" key="6">
    <source>
        <dbReference type="Proteomes" id="UP000283805"/>
    </source>
</evidence>
<keyword evidence="2" id="KW-0238">DNA-binding</keyword>
<evidence type="ECO:0000259" key="4">
    <source>
        <dbReference type="PROSITE" id="PS50956"/>
    </source>
</evidence>
<evidence type="ECO:0000256" key="1">
    <source>
        <dbReference type="ARBA" id="ARBA00023015"/>
    </source>
</evidence>